<dbReference type="Proteomes" id="UP001162891">
    <property type="component" value="Chromosome"/>
</dbReference>
<feature type="region of interest" description="Disordered" evidence="1">
    <location>
        <begin position="318"/>
        <end position="344"/>
    </location>
</feature>
<gene>
    <name evidence="3" type="ORF">AMOR_27940</name>
</gene>
<dbReference type="PROSITE" id="PS51257">
    <property type="entry name" value="PROKAR_LIPOPROTEIN"/>
    <property type="match status" value="1"/>
</dbReference>
<accession>A0ABN6MVQ3</accession>
<dbReference type="Gene3D" id="2.60.40.3140">
    <property type="match status" value="1"/>
</dbReference>
<evidence type="ECO:0000313" key="4">
    <source>
        <dbReference type="Proteomes" id="UP001162891"/>
    </source>
</evidence>
<dbReference type="Pfam" id="PF12969">
    <property type="entry name" value="DUF3857"/>
    <property type="match status" value="1"/>
</dbReference>
<keyword evidence="4" id="KW-1185">Reference proteome</keyword>
<organism evidence="3 4">
    <name type="scientific">Anaeromyxobacter oryzae</name>
    <dbReference type="NCBI Taxonomy" id="2918170"/>
    <lineage>
        <taxon>Bacteria</taxon>
        <taxon>Pseudomonadati</taxon>
        <taxon>Myxococcota</taxon>
        <taxon>Myxococcia</taxon>
        <taxon>Myxococcales</taxon>
        <taxon>Cystobacterineae</taxon>
        <taxon>Anaeromyxobacteraceae</taxon>
        <taxon>Anaeromyxobacter</taxon>
    </lineage>
</organism>
<feature type="domain" description="DUF3857" evidence="2">
    <location>
        <begin position="687"/>
        <end position="832"/>
    </location>
</feature>
<reference evidence="4" key="1">
    <citation type="journal article" date="2022" name="Int. J. Syst. Evol. Microbiol.">
        <title>Anaeromyxobacter oryzae sp. nov., Anaeromyxobacter diazotrophicus sp. nov. and Anaeromyxobacter paludicola sp. nov., isolated from paddy soils.</title>
        <authorList>
            <person name="Itoh H."/>
            <person name="Xu Z."/>
            <person name="Mise K."/>
            <person name="Masuda Y."/>
            <person name="Ushijima N."/>
            <person name="Hayakawa C."/>
            <person name="Shiratori Y."/>
            <person name="Senoo K."/>
        </authorList>
    </citation>
    <scope>NUCLEOTIDE SEQUENCE [LARGE SCALE GENOMIC DNA]</scope>
    <source>
        <strain evidence="4">Red232</strain>
    </source>
</reference>
<name>A0ABN6MVQ3_9BACT</name>
<feature type="compositionally biased region" description="Low complexity" evidence="1">
    <location>
        <begin position="318"/>
        <end position="334"/>
    </location>
</feature>
<evidence type="ECO:0000256" key="1">
    <source>
        <dbReference type="SAM" id="MobiDB-lite"/>
    </source>
</evidence>
<dbReference type="InterPro" id="IPR024618">
    <property type="entry name" value="DUF3857"/>
</dbReference>
<dbReference type="RefSeq" id="WP_248362172.1">
    <property type="nucleotide sequence ID" value="NZ_AP025591.1"/>
</dbReference>
<protein>
    <recommendedName>
        <fullName evidence="2">DUF3857 domain-containing protein</fullName>
    </recommendedName>
</protein>
<sequence>MIALQRPALRRSAAVLLIAAALGCAGVRGGARGVSRALETNDYAAAEASARATTLATKRGTVDAPSHVVAALLARRALDGDLEVRHLAAAVEAAPADPAALVALRRLAELAETAPARATEVDAAVAPLLAAGRLQGLAAYRARVARATAAEVQGDHALAARLRAENGAVTAWSLSGPYAVHHALDFDRKIPPDDGIVPETVPAAAGLPPYVTRSLPAPDGTVTLEGEPNDADLLALAADVTLAKGGRYVLTVGTQLSARVRLDGVLVHERRAFEGWPSGLFQRAVALAPGRHRLVVVVTRGTPRTGVHVALSREDGAPSDATYAAAPAGGAPAPAAKPEPGPPALAGRALAAALEPELGPVIARVLAARDAQVSDRETAKELLAEARAARPDAALVRIARADVLADDPTLDDRVARGRAEAELRDALRLDPGSAEARLRLAAQLRAAERLDDVDEVLSGLGPAASRPAAVAARARAAMDRGLAERAEGLAFEALRGGGSCDAADLAYELAGKRGDVGHEDEAAQAVARCRGGRERLASHRKKRGDPAGQLAALEPVVAARPWAIEPGLALTDALVAAGAPGRAADAVAALAAIWPRSARLQERLGDLRELAGDADAARAARARALALNGADLSLRRGLALDDGGEVLQDLAEDARAAIRAYESAPRQGGVSSTMVLDAAAVDIHPGGTATERTHQVIHVLDQQGVEQWGEVTVPPGASILTLRTLKKDGRALEPERAGSAKGTVSLTGLEPGDYVEVEWVRGDHAPRGLGGYTASPFYFQVPGSRLFRSVYAVRAPAGLGLAVDAHGMPAPDVVREGGYDVVRAERRDVPAFIPEPSAPNGTEVLPFLSVGTADSREALQRAVGDTLVDRTRPNEELRALAADIRAAAGPNATPLALVKAAYARVAKDVLGQGGGLGEDAGAALSRGRGSRLVVLKAVLSAMGIPARFALVRPFGADPARWRFPPLSLWGTSLLRVKAGGETIWLDPSPRLSPFGAIPDTATGCEALVLPEPGDAVEVDRTPEQAASPEDRILTLRIVLAEDGSATVTGADRYTGAAGGALKGALERLDATERRQAVEGILGRMFRGISVTRVEVTGEDDPEAPGEIRFEGRAPDVSRAADGGRVLESSIFPARLGARYVQVARRRTPLLLPEPDRATQRIEIVAPPGLLPHAGPASKIETPFGRFTREERVKGSTLVREERLELARGRIPPERYLDFAHFAREVDEAQDRPVVLSR</sequence>
<evidence type="ECO:0000259" key="2">
    <source>
        <dbReference type="Pfam" id="PF12969"/>
    </source>
</evidence>
<dbReference type="Gene3D" id="2.60.120.1130">
    <property type="match status" value="1"/>
</dbReference>
<proteinExistence type="predicted"/>
<dbReference type="EMBL" id="AP025591">
    <property type="protein sequence ID" value="BDG03798.1"/>
    <property type="molecule type" value="Genomic_DNA"/>
</dbReference>
<evidence type="ECO:0000313" key="3">
    <source>
        <dbReference type="EMBL" id="BDG03798.1"/>
    </source>
</evidence>